<feature type="non-terminal residue" evidence="1">
    <location>
        <position position="1"/>
    </location>
</feature>
<dbReference type="EMBL" id="JACVVK020000215">
    <property type="protein sequence ID" value="KAK7484160.1"/>
    <property type="molecule type" value="Genomic_DNA"/>
</dbReference>
<dbReference type="AlphaFoldDB" id="A0ABD0KAY3"/>
<name>A0ABD0KAY3_9CAEN</name>
<keyword evidence="2" id="KW-1185">Reference proteome</keyword>
<dbReference type="Proteomes" id="UP001519460">
    <property type="component" value="Unassembled WGS sequence"/>
</dbReference>
<organism evidence="1 2">
    <name type="scientific">Batillaria attramentaria</name>
    <dbReference type="NCBI Taxonomy" id="370345"/>
    <lineage>
        <taxon>Eukaryota</taxon>
        <taxon>Metazoa</taxon>
        <taxon>Spiralia</taxon>
        <taxon>Lophotrochozoa</taxon>
        <taxon>Mollusca</taxon>
        <taxon>Gastropoda</taxon>
        <taxon>Caenogastropoda</taxon>
        <taxon>Sorbeoconcha</taxon>
        <taxon>Cerithioidea</taxon>
        <taxon>Batillariidae</taxon>
        <taxon>Batillaria</taxon>
    </lineage>
</organism>
<evidence type="ECO:0000313" key="2">
    <source>
        <dbReference type="Proteomes" id="UP001519460"/>
    </source>
</evidence>
<sequence>CPPGYYDRDGACWKLMTCSENCESGCDRYSDGACHMGGDDEGREPCRFKRRRSTTCTCDPASCWHCNRNCEWCYTNDDGYCP</sequence>
<gene>
    <name evidence="1" type="ORF">BaRGS_00024649</name>
</gene>
<proteinExistence type="predicted"/>
<feature type="non-terminal residue" evidence="1">
    <location>
        <position position="82"/>
    </location>
</feature>
<protein>
    <submittedName>
        <fullName evidence="1">Uncharacterized protein</fullName>
    </submittedName>
</protein>
<comment type="caution">
    <text evidence="1">The sequence shown here is derived from an EMBL/GenBank/DDBJ whole genome shotgun (WGS) entry which is preliminary data.</text>
</comment>
<evidence type="ECO:0000313" key="1">
    <source>
        <dbReference type="EMBL" id="KAK7484160.1"/>
    </source>
</evidence>
<accession>A0ABD0KAY3</accession>
<reference evidence="1 2" key="1">
    <citation type="journal article" date="2023" name="Sci. Data">
        <title>Genome assembly of the Korean intertidal mud-creeper Batillaria attramentaria.</title>
        <authorList>
            <person name="Patra A.K."/>
            <person name="Ho P.T."/>
            <person name="Jun S."/>
            <person name="Lee S.J."/>
            <person name="Kim Y."/>
            <person name="Won Y.J."/>
        </authorList>
    </citation>
    <scope>NUCLEOTIDE SEQUENCE [LARGE SCALE GENOMIC DNA]</scope>
    <source>
        <strain evidence="1">Wonlab-2016</strain>
    </source>
</reference>